<keyword evidence="5" id="KW-0808">Transferase</keyword>
<accession>A0A8T2NGJ2</accession>
<dbReference type="InterPro" id="IPR029044">
    <property type="entry name" value="Nucleotide-diphossugar_trans"/>
</dbReference>
<reference evidence="8" key="1">
    <citation type="thesis" date="2021" institute="BYU ScholarsArchive" country="Provo, UT, USA">
        <title>Applications of and Algorithms for Genome Assembly and Genomic Analyses with an Emphasis on Marine Teleosts.</title>
        <authorList>
            <person name="Pickett B.D."/>
        </authorList>
    </citation>
    <scope>NUCLEOTIDE SEQUENCE</scope>
    <source>
        <strain evidence="8">HI-2016</strain>
    </source>
</reference>
<sequence length="222" mass="26217">MFSRRTDVLTVTPWMAPIVWEGTFDRAVIDNAYKPLNLTIATTVFAVGKYTRFLRDFLSTAEQHYMVGLKVHYYIFTDQPSQFHNRWGPEVLDTLVAAIHPWFYYLDREHFTYERRPSSKAYIPVGQGDFYYMGAVFGGRVEDVHKLTKTCREHLEEDKKLDLEAVWQEESHLNWYLLHNKPSKLLSPEYLWDDLKGHRPVEIKVIRFSAIIKNKGEVRENV</sequence>
<dbReference type="SUPFAM" id="SSF53448">
    <property type="entry name" value="Nucleotide-diphospho-sugar transferases"/>
    <property type="match status" value="1"/>
</dbReference>
<dbReference type="EMBL" id="JAFBMS010000061">
    <property type="protein sequence ID" value="KAG9338856.1"/>
    <property type="molecule type" value="Genomic_DNA"/>
</dbReference>
<evidence type="ECO:0000256" key="3">
    <source>
        <dbReference type="ARBA" id="ARBA00010413"/>
    </source>
</evidence>
<evidence type="ECO:0000256" key="6">
    <source>
        <dbReference type="PIRSR" id="PIRSR605076-1"/>
    </source>
</evidence>
<dbReference type="InterPro" id="IPR005076">
    <property type="entry name" value="Glyco_trans_6"/>
</dbReference>
<feature type="binding site" evidence="7">
    <location>
        <position position="193"/>
    </location>
    <ligand>
        <name>an alpha-L-fucosyl-(1-&gt;2)-beta-D-galactosyl derivative</name>
        <dbReference type="ChEBI" id="CHEBI:140327"/>
    </ligand>
</feature>
<organism evidence="8 9">
    <name type="scientific">Albula glossodonta</name>
    <name type="common">roundjaw bonefish</name>
    <dbReference type="NCBI Taxonomy" id="121402"/>
    <lineage>
        <taxon>Eukaryota</taxon>
        <taxon>Metazoa</taxon>
        <taxon>Chordata</taxon>
        <taxon>Craniata</taxon>
        <taxon>Vertebrata</taxon>
        <taxon>Euteleostomi</taxon>
        <taxon>Actinopterygii</taxon>
        <taxon>Neopterygii</taxon>
        <taxon>Teleostei</taxon>
        <taxon>Albuliformes</taxon>
        <taxon>Albulidae</taxon>
        <taxon>Albula</taxon>
    </lineage>
</organism>
<evidence type="ECO:0000313" key="9">
    <source>
        <dbReference type="Proteomes" id="UP000824540"/>
    </source>
</evidence>
<feature type="active site" description="Nucleophile" evidence="6">
    <location>
        <position position="170"/>
    </location>
</feature>
<gene>
    <name evidence="8" type="ORF">JZ751_025296</name>
</gene>
<keyword evidence="4" id="KW-0328">Glycosyltransferase</keyword>
<evidence type="ECO:0000256" key="4">
    <source>
        <dbReference type="ARBA" id="ARBA00022676"/>
    </source>
</evidence>
<dbReference type="Proteomes" id="UP000824540">
    <property type="component" value="Unassembled WGS sequence"/>
</dbReference>
<evidence type="ECO:0000256" key="5">
    <source>
        <dbReference type="ARBA" id="ARBA00022679"/>
    </source>
</evidence>
<dbReference type="GO" id="GO:0005975">
    <property type="term" value="P:carbohydrate metabolic process"/>
    <property type="evidence" value="ECO:0007669"/>
    <property type="project" value="InterPro"/>
</dbReference>
<feature type="binding site" evidence="7">
    <location>
        <position position="100"/>
    </location>
    <ligand>
        <name>an alpha-L-fucosyl-(1-&gt;2)-beta-D-galactosyl derivative</name>
        <dbReference type="ChEBI" id="CHEBI:140327"/>
    </ligand>
</feature>
<comment type="caution">
    <text evidence="8">The sequence shown here is derived from an EMBL/GenBank/DDBJ whole genome shotgun (WGS) entry which is preliminary data.</text>
</comment>
<keyword evidence="9" id="KW-1185">Reference proteome</keyword>
<comment type="subcellular location">
    <subcellularLocation>
        <location evidence="2">Membrane</location>
        <topology evidence="2">Single-pass type II membrane protein</topology>
    </subcellularLocation>
</comment>
<evidence type="ECO:0000256" key="7">
    <source>
        <dbReference type="PIRSR" id="PIRSR605076-2"/>
    </source>
</evidence>
<feature type="binding site" evidence="7">
    <location>
        <position position="112"/>
    </location>
    <ligand>
        <name>an alpha-L-fucosyl-(1-&gt;2)-beta-D-galactosyl derivative</name>
        <dbReference type="ChEBI" id="CHEBI:140327"/>
    </ligand>
</feature>
<dbReference type="GO" id="GO:0016758">
    <property type="term" value="F:hexosyltransferase activity"/>
    <property type="evidence" value="ECO:0007669"/>
    <property type="project" value="InterPro"/>
</dbReference>
<evidence type="ECO:0000256" key="1">
    <source>
        <dbReference type="ARBA" id="ARBA00001936"/>
    </source>
</evidence>
<dbReference type="GO" id="GO:0031982">
    <property type="term" value="C:vesicle"/>
    <property type="evidence" value="ECO:0007669"/>
    <property type="project" value="TreeGrafter"/>
</dbReference>
<dbReference type="PANTHER" id="PTHR10462:SF49">
    <property type="entry name" value="GLOBOSIDE ALPHA-1,3-N-ACETYLGALACTOSAMINYLTRANSFERASE 1"/>
    <property type="match status" value="1"/>
</dbReference>
<dbReference type="PANTHER" id="PTHR10462">
    <property type="entry name" value="GLYCOSYLTRANSFERASE-RELATED"/>
    <property type="match status" value="1"/>
</dbReference>
<dbReference type="Pfam" id="PF03414">
    <property type="entry name" value="Glyco_transf_6"/>
    <property type="match status" value="1"/>
</dbReference>
<feature type="binding site" evidence="7">
    <location>
        <position position="170"/>
    </location>
    <ligand>
        <name>an alpha-L-fucosyl-(1-&gt;2)-beta-D-galactosyl derivative</name>
        <dbReference type="ChEBI" id="CHEBI:140327"/>
    </ligand>
</feature>
<proteinExistence type="inferred from homology"/>
<dbReference type="GO" id="GO:0016020">
    <property type="term" value="C:membrane"/>
    <property type="evidence" value="ECO:0007669"/>
    <property type="project" value="UniProtKB-SubCell"/>
</dbReference>
<comment type="cofactor">
    <cofactor evidence="1">
        <name>Mn(2+)</name>
        <dbReference type="ChEBI" id="CHEBI:29035"/>
    </cofactor>
</comment>
<name>A0A8T2NGJ2_9TELE</name>
<dbReference type="GO" id="GO:0005794">
    <property type="term" value="C:Golgi apparatus"/>
    <property type="evidence" value="ECO:0007669"/>
    <property type="project" value="TreeGrafter"/>
</dbReference>
<evidence type="ECO:0000256" key="2">
    <source>
        <dbReference type="ARBA" id="ARBA00004606"/>
    </source>
</evidence>
<dbReference type="Gene3D" id="3.90.550.10">
    <property type="entry name" value="Spore Coat Polysaccharide Biosynthesis Protein SpsA, Chain A"/>
    <property type="match status" value="2"/>
</dbReference>
<evidence type="ECO:0000313" key="8">
    <source>
        <dbReference type="EMBL" id="KAG9338856.1"/>
    </source>
</evidence>
<feature type="binding site" evidence="7">
    <location>
        <begin position="45"/>
        <end position="47"/>
    </location>
    <ligand>
        <name>UDP-N-acetyl-alpha-D-galactosamine</name>
        <dbReference type="ChEBI" id="CHEBI:67138"/>
    </ligand>
</feature>
<protein>
    <submittedName>
        <fullName evidence="8">Uncharacterized protein</fullName>
    </submittedName>
</protein>
<dbReference type="AlphaFoldDB" id="A0A8T2NGJ2"/>
<comment type="similarity">
    <text evidence="3">Belongs to the glycosyltransferase 6 family.</text>
</comment>
<dbReference type="OrthoDB" id="10013941at2759"/>
<feature type="binding site" evidence="7">
    <location>
        <position position="50"/>
    </location>
    <ligand>
        <name>UDP-N-acetyl-alpha-D-galactosamine</name>
        <dbReference type="ChEBI" id="CHEBI:67138"/>
    </ligand>
</feature>